<evidence type="ECO:0000313" key="2">
    <source>
        <dbReference type="Proteomes" id="UP001152531"/>
    </source>
</evidence>
<gene>
    <name evidence="1" type="ORF">CLIB1444_02S14532</name>
</gene>
<comment type="caution">
    <text evidence="1">The sequence shown here is derived from an EMBL/GenBank/DDBJ whole genome shotgun (WGS) entry which is preliminary data.</text>
</comment>
<dbReference type="Proteomes" id="UP001152531">
    <property type="component" value="Unassembled WGS sequence"/>
</dbReference>
<organism evidence="1 2">
    <name type="scientific">[Candida] jaroonii</name>
    <dbReference type="NCBI Taxonomy" id="467808"/>
    <lineage>
        <taxon>Eukaryota</taxon>
        <taxon>Fungi</taxon>
        <taxon>Dikarya</taxon>
        <taxon>Ascomycota</taxon>
        <taxon>Saccharomycotina</taxon>
        <taxon>Pichiomycetes</taxon>
        <taxon>Debaryomycetaceae</taxon>
        <taxon>Yamadazyma</taxon>
    </lineage>
</organism>
<name>A0ACA9Y401_9ASCO</name>
<dbReference type="EMBL" id="CALSDN010000002">
    <property type="protein sequence ID" value="CAH6719699.1"/>
    <property type="molecule type" value="Genomic_DNA"/>
</dbReference>
<evidence type="ECO:0000313" key="1">
    <source>
        <dbReference type="EMBL" id="CAH6719699.1"/>
    </source>
</evidence>
<proteinExistence type="predicted"/>
<keyword evidence="2" id="KW-1185">Reference proteome</keyword>
<sequence length="181" mass="20732">MASGVEITNIDETIDFRKNERFHLYPDERLKVISILSGSVGVLSGFYEGIKIQSLRYLTENSHRLPRNVGGWYFYHKKKNYVMITHGLKTGFRHGIKYSGLVTGFFGLEYLGDYLRGIDFLNTTISSTIFFTGYGVYKRLSRVQVMNFGGRGLIFGTLLGLGQDLMRYNRGGDVWYLQKPL</sequence>
<accession>A0ACA9Y401</accession>
<reference evidence="1" key="1">
    <citation type="submission" date="2022-06" db="EMBL/GenBank/DDBJ databases">
        <authorList>
            <person name="Legras J.-L."/>
            <person name="Devillers H."/>
            <person name="Grondin C."/>
        </authorList>
    </citation>
    <scope>NUCLEOTIDE SEQUENCE</scope>
    <source>
        <strain evidence="1">CLIB 1444</strain>
    </source>
</reference>
<protein>
    <submittedName>
        <fullName evidence="1">Uncharacterized protein</fullName>
    </submittedName>
</protein>